<reference evidence="2 3" key="1">
    <citation type="submission" date="2021-06" db="EMBL/GenBank/DDBJ databases">
        <title>Caerostris extrusa draft genome.</title>
        <authorList>
            <person name="Kono N."/>
            <person name="Arakawa K."/>
        </authorList>
    </citation>
    <scope>NUCLEOTIDE SEQUENCE [LARGE SCALE GENOMIC DNA]</scope>
</reference>
<comment type="caution">
    <text evidence="2">The sequence shown here is derived from an EMBL/GenBank/DDBJ whole genome shotgun (WGS) entry which is preliminary data.</text>
</comment>
<evidence type="ECO:0000256" key="1">
    <source>
        <dbReference type="SAM" id="MobiDB-lite"/>
    </source>
</evidence>
<protein>
    <submittedName>
        <fullName evidence="2">Uncharacterized protein</fullName>
    </submittedName>
</protein>
<dbReference type="EMBL" id="BPLR01003925">
    <property type="protein sequence ID" value="GIX90271.1"/>
    <property type="molecule type" value="Genomic_DNA"/>
</dbReference>
<name>A0AAV4NZU7_CAEEX</name>
<sequence length="129" mass="14781">MANHSLVIVKSQNLFKHFLQEMEVFPEKFYSNGMGRKKQLKEGIISEFSGKQFPSYREISESFRAFSSRNGRFRKNFFKMELKKEAVKRGRHLRILGAVILTSEREIEKMGTGNGSPPSVSGKALSKSF</sequence>
<evidence type="ECO:0000313" key="2">
    <source>
        <dbReference type="EMBL" id="GIX90271.1"/>
    </source>
</evidence>
<gene>
    <name evidence="2" type="ORF">CEXT_492451</name>
</gene>
<keyword evidence="3" id="KW-1185">Reference proteome</keyword>
<evidence type="ECO:0000313" key="3">
    <source>
        <dbReference type="Proteomes" id="UP001054945"/>
    </source>
</evidence>
<dbReference type="AlphaFoldDB" id="A0AAV4NZU7"/>
<proteinExistence type="predicted"/>
<feature type="region of interest" description="Disordered" evidence="1">
    <location>
        <begin position="108"/>
        <end position="129"/>
    </location>
</feature>
<organism evidence="2 3">
    <name type="scientific">Caerostris extrusa</name>
    <name type="common">Bark spider</name>
    <name type="synonym">Caerostris bankana</name>
    <dbReference type="NCBI Taxonomy" id="172846"/>
    <lineage>
        <taxon>Eukaryota</taxon>
        <taxon>Metazoa</taxon>
        <taxon>Ecdysozoa</taxon>
        <taxon>Arthropoda</taxon>
        <taxon>Chelicerata</taxon>
        <taxon>Arachnida</taxon>
        <taxon>Araneae</taxon>
        <taxon>Araneomorphae</taxon>
        <taxon>Entelegynae</taxon>
        <taxon>Araneoidea</taxon>
        <taxon>Araneidae</taxon>
        <taxon>Caerostris</taxon>
    </lineage>
</organism>
<dbReference type="Proteomes" id="UP001054945">
    <property type="component" value="Unassembled WGS sequence"/>
</dbReference>
<accession>A0AAV4NZU7</accession>